<sequence>MRAIVVKDKWLKSVEQFEVLDDVPEPKPRSGQVVVEVKAAGANFFDILMVQGKYQIKPPFPFIPGSEFAGVVTEVHPSVQNYKKGDRVFGSTLGCYAEKAVAPVESIYKIPEGMSYEEAAGLFITYPTSYAALVLRANLQKDEFCLVHAGAGGVGVAAVQIAKALGAKVIATAGSSEKLEVAKANGADYCINYKEDTQWPETVKKITKGQGADVVFDPVGLIEISMKCVAWNGRIVVVGFAAGHIEKVAVNRILLKNIAVLGVHWGAYTKYQPEKIQPVWDSLFELFAQKKLKPVVYKTVYRGLEQAKVALTDIAARKTYGKVVVVPNPDTAGLHKL</sequence>
<comment type="caution">
    <text evidence="2">The sequence shown here is derived from an EMBL/GenBank/DDBJ whole genome shotgun (WGS) entry which is preliminary data.</text>
</comment>
<dbReference type="CDD" id="cd08241">
    <property type="entry name" value="QOR1"/>
    <property type="match status" value="1"/>
</dbReference>
<keyword evidence="3" id="KW-1185">Reference proteome</keyword>
<dbReference type="Pfam" id="PF00107">
    <property type="entry name" value="ADH_zinc_N"/>
    <property type="match status" value="1"/>
</dbReference>
<dbReference type="InterPro" id="IPR020843">
    <property type="entry name" value="ER"/>
</dbReference>
<dbReference type="Proteomes" id="UP001479436">
    <property type="component" value="Unassembled WGS sequence"/>
</dbReference>
<evidence type="ECO:0000313" key="2">
    <source>
        <dbReference type="EMBL" id="KAK9703947.1"/>
    </source>
</evidence>
<organism evidence="2 3">
    <name type="scientific">Basidiobolus ranarum</name>
    <dbReference type="NCBI Taxonomy" id="34480"/>
    <lineage>
        <taxon>Eukaryota</taxon>
        <taxon>Fungi</taxon>
        <taxon>Fungi incertae sedis</taxon>
        <taxon>Zoopagomycota</taxon>
        <taxon>Entomophthoromycotina</taxon>
        <taxon>Basidiobolomycetes</taxon>
        <taxon>Basidiobolales</taxon>
        <taxon>Basidiobolaceae</taxon>
        <taxon>Basidiobolus</taxon>
    </lineage>
</organism>
<dbReference type="PANTHER" id="PTHR43677">
    <property type="entry name" value="SHORT-CHAIN DEHYDROGENASE/REDUCTASE"/>
    <property type="match status" value="1"/>
</dbReference>
<dbReference type="Gene3D" id="3.40.50.720">
    <property type="entry name" value="NAD(P)-binding Rossmann-like Domain"/>
    <property type="match status" value="1"/>
</dbReference>
<reference evidence="2 3" key="1">
    <citation type="submission" date="2023-04" db="EMBL/GenBank/DDBJ databases">
        <title>Genome of Basidiobolus ranarum AG-B5.</title>
        <authorList>
            <person name="Stajich J.E."/>
            <person name="Carter-House D."/>
            <person name="Gryganskyi A."/>
        </authorList>
    </citation>
    <scope>NUCLEOTIDE SEQUENCE [LARGE SCALE GENOMIC DNA]</scope>
    <source>
        <strain evidence="2 3">AG-B5</strain>
    </source>
</reference>
<dbReference type="InterPro" id="IPR036291">
    <property type="entry name" value="NAD(P)-bd_dom_sf"/>
</dbReference>
<dbReference type="SMART" id="SM00829">
    <property type="entry name" value="PKS_ER"/>
    <property type="match status" value="1"/>
</dbReference>
<feature type="domain" description="Enoyl reductase (ER)" evidence="1">
    <location>
        <begin position="12"/>
        <end position="325"/>
    </location>
</feature>
<proteinExistence type="predicted"/>
<dbReference type="InterPro" id="IPR013154">
    <property type="entry name" value="ADH-like_N"/>
</dbReference>
<dbReference type="Gene3D" id="3.90.180.10">
    <property type="entry name" value="Medium-chain alcohol dehydrogenases, catalytic domain"/>
    <property type="match status" value="1"/>
</dbReference>
<evidence type="ECO:0000259" key="1">
    <source>
        <dbReference type="SMART" id="SM00829"/>
    </source>
</evidence>
<dbReference type="InterPro" id="IPR051397">
    <property type="entry name" value="Zn-ADH-like_protein"/>
</dbReference>
<accession>A0ABR2VVF7</accession>
<dbReference type="InterPro" id="IPR011032">
    <property type="entry name" value="GroES-like_sf"/>
</dbReference>
<dbReference type="InterPro" id="IPR013149">
    <property type="entry name" value="ADH-like_C"/>
</dbReference>
<dbReference type="EMBL" id="JASJQH010007600">
    <property type="protein sequence ID" value="KAK9703947.1"/>
    <property type="molecule type" value="Genomic_DNA"/>
</dbReference>
<dbReference type="PROSITE" id="PS01162">
    <property type="entry name" value="QOR_ZETA_CRYSTAL"/>
    <property type="match status" value="1"/>
</dbReference>
<dbReference type="Pfam" id="PF08240">
    <property type="entry name" value="ADH_N"/>
    <property type="match status" value="1"/>
</dbReference>
<dbReference type="PANTHER" id="PTHR43677:SF4">
    <property type="entry name" value="QUINONE OXIDOREDUCTASE-LIKE PROTEIN 2"/>
    <property type="match status" value="1"/>
</dbReference>
<name>A0ABR2VVF7_9FUNG</name>
<protein>
    <recommendedName>
        <fullName evidence="1">Enoyl reductase (ER) domain-containing protein</fullName>
    </recommendedName>
</protein>
<dbReference type="SUPFAM" id="SSF50129">
    <property type="entry name" value="GroES-like"/>
    <property type="match status" value="1"/>
</dbReference>
<dbReference type="InterPro" id="IPR002364">
    <property type="entry name" value="Quin_OxRdtase/zeta-crystal_CS"/>
</dbReference>
<evidence type="ECO:0000313" key="3">
    <source>
        <dbReference type="Proteomes" id="UP001479436"/>
    </source>
</evidence>
<dbReference type="SUPFAM" id="SSF51735">
    <property type="entry name" value="NAD(P)-binding Rossmann-fold domains"/>
    <property type="match status" value="1"/>
</dbReference>
<gene>
    <name evidence="2" type="ORF">K7432_010478</name>
</gene>